<dbReference type="OrthoDB" id="369831at2"/>
<evidence type="ECO:0000313" key="2">
    <source>
        <dbReference type="Proteomes" id="UP000042527"/>
    </source>
</evidence>
<accession>A0A0B7H0X8</accession>
<name>A0A0B7H0X8_TREPH</name>
<dbReference type="AlphaFoldDB" id="A0A0B7H0X8"/>
<dbReference type="EMBL" id="CDNC01000034">
    <property type="protein sequence ID" value="CEM62581.1"/>
    <property type="molecule type" value="Genomic_DNA"/>
</dbReference>
<evidence type="ECO:0000313" key="1">
    <source>
        <dbReference type="EMBL" id="CEM62581.1"/>
    </source>
</evidence>
<sequence length="129" mass="14411">MITSSAPLDSIPYAAMPQISSGEKTYLPVANNQLVYAHFEHVAGVPAENNQKGVSVSELQILNSLIRRLVSLQEEKDFLPLKKEDLSTAQMDKMLEFFHTQITQIEAKNKNIPYAHHSSIESALFSINI</sequence>
<keyword evidence="2" id="KW-1185">Reference proteome</keyword>
<gene>
    <name evidence="1" type="ORF">TPHV1_40084</name>
</gene>
<proteinExistence type="predicted"/>
<reference evidence="2" key="1">
    <citation type="submission" date="2015-01" db="EMBL/GenBank/DDBJ databases">
        <authorList>
            <person name="Manzoor Shahid"/>
            <person name="Zubair Saima"/>
        </authorList>
    </citation>
    <scope>NUCLEOTIDE SEQUENCE [LARGE SCALE GENOMIC DNA]</scope>
    <source>
        <strain evidence="2">V1</strain>
    </source>
</reference>
<organism evidence="1 2">
    <name type="scientific">Treponema phagedenis</name>
    <dbReference type="NCBI Taxonomy" id="162"/>
    <lineage>
        <taxon>Bacteria</taxon>
        <taxon>Pseudomonadati</taxon>
        <taxon>Spirochaetota</taxon>
        <taxon>Spirochaetia</taxon>
        <taxon>Spirochaetales</taxon>
        <taxon>Treponemataceae</taxon>
        <taxon>Treponema</taxon>
    </lineage>
</organism>
<dbReference type="Proteomes" id="UP000042527">
    <property type="component" value="Unassembled WGS sequence"/>
</dbReference>
<dbReference type="RefSeq" id="WP_039914967.1">
    <property type="nucleotide sequence ID" value="NZ_CDNC01000034.1"/>
</dbReference>
<protein>
    <submittedName>
        <fullName evidence="1">Uncharacterized protein</fullName>
    </submittedName>
</protein>